<evidence type="ECO:0000256" key="1">
    <source>
        <dbReference type="SAM" id="MobiDB-lite"/>
    </source>
</evidence>
<dbReference type="GeneID" id="23885601"/>
<dbReference type="HOGENOM" id="CLU_787588_0_0_1"/>
<gene>
    <name evidence="2" type="ORF">CNAG_01934</name>
</gene>
<accession>J9VZM7</accession>
<feature type="compositionally biased region" description="Polar residues" evidence="1">
    <location>
        <begin position="15"/>
        <end position="25"/>
    </location>
</feature>
<dbReference type="AlphaFoldDB" id="J9VZM7"/>
<feature type="region of interest" description="Disordered" evidence="1">
    <location>
        <begin position="229"/>
        <end position="258"/>
    </location>
</feature>
<keyword evidence="3" id="KW-1185">Reference proteome</keyword>
<dbReference type="VEuPathDB" id="FungiDB:CNAG_01934"/>
<evidence type="ECO:0000313" key="2">
    <source>
        <dbReference type="EMBL" id="AFR98129.2"/>
    </source>
</evidence>
<dbReference type="OrthoDB" id="2596839at2759"/>
<feature type="region of interest" description="Disordered" evidence="1">
    <location>
        <begin position="1"/>
        <end position="173"/>
    </location>
</feature>
<dbReference type="Proteomes" id="UP000010091">
    <property type="component" value="Chromosome 11"/>
</dbReference>
<dbReference type="KEGG" id="cng:CNAG_01934"/>
<sequence length="362" mass="40533">MAAQPPEQTMPGGFPTSSPQDTPEQPDQYFYKDQQPPSGGYNPYTSNTSPAPGNSNNGAGDQQEAQPLHDYFQHDQPNSPAIHHQPLAPDPQSQPLPPQVQHQYPSSQAPQHQWPPPDPHYHHHAPHQVYSPRQDTAACFPTRNYEDDDEDRSYRSHRRVKRYGGRKESEKPQQIQIITQGQDTGSSSAKIADKMQMMMVNQMMMQQMQSQQMQAAQMAAMTQKTFQTLQNSGNNNNQNRNQNNDREPRKRNRKSKPAVNIQTIQHMSMRKRSPKTKAIRAASPQGPEIVVLQPPLAGSPAPPVIAPPTAEYVDNMALDNWQEATIILCFAAIGIIYLICSRANGSDDGNEKKPDLAKKHLS</sequence>
<feature type="compositionally biased region" description="Low complexity" evidence="1">
    <location>
        <begin position="230"/>
        <end position="242"/>
    </location>
</feature>
<feature type="compositionally biased region" description="Basic residues" evidence="1">
    <location>
        <begin position="155"/>
        <end position="164"/>
    </location>
</feature>
<name>J9VZM7_CRYN9</name>
<evidence type="ECO:0000313" key="3">
    <source>
        <dbReference type="Proteomes" id="UP000010091"/>
    </source>
</evidence>
<feature type="compositionally biased region" description="Pro residues" evidence="1">
    <location>
        <begin position="88"/>
        <end position="98"/>
    </location>
</feature>
<feature type="compositionally biased region" description="Polar residues" evidence="1">
    <location>
        <begin position="43"/>
        <end position="65"/>
    </location>
</feature>
<dbReference type="EMBL" id="CP003830">
    <property type="protein sequence ID" value="AFR98129.2"/>
    <property type="molecule type" value="Genomic_DNA"/>
</dbReference>
<reference evidence="2 3" key="1">
    <citation type="journal article" date="2014" name="PLoS Genet.">
        <title>Analysis of the genome and transcriptome of Cryptococcus neoformans var. grubii reveals complex RNA expression and microevolution leading to virulence attenuation.</title>
        <authorList>
            <person name="Janbon G."/>
            <person name="Ormerod K.L."/>
            <person name="Paulet D."/>
            <person name="Byrnes E.J.III."/>
            <person name="Yadav V."/>
            <person name="Chatterjee G."/>
            <person name="Mullapudi N."/>
            <person name="Hon C.C."/>
            <person name="Billmyre R.B."/>
            <person name="Brunel F."/>
            <person name="Bahn Y.S."/>
            <person name="Chen W."/>
            <person name="Chen Y."/>
            <person name="Chow E.W."/>
            <person name="Coppee J.Y."/>
            <person name="Floyd-Averette A."/>
            <person name="Gaillardin C."/>
            <person name="Gerik K.J."/>
            <person name="Goldberg J."/>
            <person name="Gonzalez-Hilarion S."/>
            <person name="Gujja S."/>
            <person name="Hamlin J.L."/>
            <person name="Hsueh Y.P."/>
            <person name="Ianiri G."/>
            <person name="Jones S."/>
            <person name="Kodira C.D."/>
            <person name="Kozubowski L."/>
            <person name="Lam W."/>
            <person name="Marra M."/>
            <person name="Mesner L.D."/>
            <person name="Mieczkowski P.A."/>
            <person name="Moyrand F."/>
            <person name="Nielsen K."/>
            <person name="Proux C."/>
            <person name="Rossignol T."/>
            <person name="Schein J.E."/>
            <person name="Sun S."/>
            <person name="Wollschlaeger C."/>
            <person name="Wood I.A."/>
            <person name="Zeng Q."/>
            <person name="Neuveglise C."/>
            <person name="Newlon C.S."/>
            <person name="Perfect J.R."/>
            <person name="Lodge J.K."/>
            <person name="Idnurm A."/>
            <person name="Stajich J.E."/>
            <person name="Kronstad J.W."/>
            <person name="Sanyal K."/>
            <person name="Heitman J."/>
            <person name="Fraser J.A."/>
            <person name="Cuomo C.A."/>
            <person name="Dietrich F.S."/>
        </authorList>
    </citation>
    <scope>NUCLEOTIDE SEQUENCE [LARGE SCALE GENOMIC DNA]</scope>
    <source>
        <strain evidence="3">H99 / ATCC 208821 / CBS 10515 / FGSC 9487</strain>
    </source>
</reference>
<organism evidence="2 3">
    <name type="scientific">Cryptococcus neoformans (strain H99 / ATCC 208821 / CBS 10515 / FGSC 9487)</name>
    <name type="common">Cryptococcus neoformans var. grubii serotype A</name>
    <dbReference type="NCBI Taxonomy" id="235443"/>
    <lineage>
        <taxon>Eukaryota</taxon>
        <taxon>Fungi</taxon>
        <taxon>Dikarya</taxon>
        <taxon>Basidiomycota</taxon>
        <taxon>Agaricomycotina</taxon>
        <taxon>Tremellomycetes</taxon>
        <taxon>Tremellales</taxon>
        <taxon>Cryptococcaceae</taxon>
        <taxon>Cryptococcus</taxon>
        <taxon>Cryptococcus neoformans species complex</taxon>
    </lineage>
</organism>
<dbReference type="RefSeq" id="XP_012052503.1">
    <property type="nucleotide sequence ID" value="XM_012197113.1"/>
</dbReference>
<proteinExistence type="predicted"/>
<protein>
    <submittedName>
        <fullName evidence="2">Uncharacterized protein</fullName>
    </submittedName>
</protein>